<evidence type="ECO:0000256" key="6">
    <source>
        <dbReference type="ARBA" id="ARBA00023303"/>
    </source>
</evidence>
<evidence type="ECO:0000256" key="3">
    <source>
        <dbReference type="ARBA" id="ARBA00022692"/>
    </source>
</evidence>
<feature type="transmembrane region" description="Helical" evidence="10">
    <location>
        <begin position="6"/>
        <end position="26"/>
    </location>
</feature>
<dbReference type="HAMAP" id="MF_00454">
    <property type="entry name" value="FluC"/>
    <property type="match status" value="1"/>
</dbReference>
<dbReference type="Proteomes" id="UP001324533">
    <property type="component" value="Chromosome"/>
</dbReference>
<keyword evidence="10" id="KW-0479">Metal-binding</keyword>
<dbReference type="PANTHER" id="PTHR28259">
    <property type="entry name" value="FLUORIDE EXPORT PROTEIN 1-RELATED"/>
    <property type="match status" value="1"/>
</dbReference>
<evidence type="ECO:0000256" key="9">
    <source>
        <dbReference type="ARBA" id="ARBA00049940"/>
    </source>
</evidence>
<feature type="binding site" evidence="10">
    <location>
        <position position="77"/>
    </location>
    <ligand>
        <name>Na(+)</name>
        <dbReference type="ChEBI" id="CHEBI:29101"/>
        <note>structural</note>
    </ligand>
</feature>
<dbReference type="RefSeq" id="WP_322410719.1">
    <property type="nucleotide sequence ID" value="NZ_CP139779.1"/>
</dbReference>
<protein>
    <recommendedName>
        <fullName evidence="10">Fluoride-specific ion channel FluC</fullName>
    </recommendedName>
</protein>
<dbReference type="InterPro" id="IPR003691">
    <property type="entry name" value="FluC"/>
</dbReference>
<evidence type="ECO:0000256" key="4">
    <source>
        <dbReference type="ARBA" id="ARBA00022989"/>
    </source>
</evidence>
<comment type="function">
    <text evidence="9 10">Fluoride-specific ion channel. Important for reducing fluoride concentration in the cell, thus reducing its toxicity.</text>
</comment>
<gene>
    <name evidence="10" type="primary">fluC</name>
    <name evidence="10" type="synonym">crcB</name>
    <name evidence="11" type="ORF">T9R20_01055</name>
</gene>
<keyword evidence="3 10" id="KW-0812">Transmembrane</keyword>
<accession>A0ABZ0VBT2</accession>
<dbReference type="EMBL" id="CP139779">
    <property type="protein sequence ID" value="WQB70579.1"/>
    <property type="molecule type" value="Genomic_DNA"/>
</dbReference>
<comment type="activity regulation">
    <text evidence="10">Na(+) is not transported, but it plays an essential structural role and its presence is essential for fluoride channel function.</text>
</comment>
<comment type="subcellular location">
    <subcellularLocation>
        <location evidence="1 10">Cell membrane</location>
        <topology evidence="1 10">Multi-pass membrane protein</topology>
    </subcellularLocation>
</comment>
<evidence type="ECO:0000313" key="12">
    <source>
        <dbReference type="Proteomes" id="UP001324533"/>
    </source>
</evidence>
<comment type="similarity">
    <text evidence="7 10">Belongs to the fluoride channel Fluc/FEX (TC 1.A.43) family.</text>
</comment>
<feature type="transmembrane region" description="Helical" evidence="10">
    <location>
        <begin position="105"/>
        <end position="126"/>
    </location>
</feature>
<reference evidence="11 12" key="1">
    <citation type="submission" date="2023-06" db="EMBL/GenBank/DDBJ databases">
        <title>Rock-solubilizing bacteria, Microbacterium invictum, promotes re-establishment of vegetation in rocky wasteland by accelerating rock bio-weathering and reshaping soil bacterial community.</title>
        <authorList>
            <person name="Liu C."/>
        </authorList>
    </citation>
    <scope>NUCLEOTIDE SEQUENCE [LARGE SCALE GENOMIC DNA]</scope>
    <source>
        <strain evidence="11 12">X-18</strain>
    </source>
</reference>
<evidence type="ECO:0000256" key="2">
    <source>
        <dbReference type="ARBA" id="ARBA00022475"/>
    </source>
</evidence>
<keyword evidence="4 10" id="KW-1133">Transmembrane helix</keyword>
<evidence type="ECO:0000256" key="10">
    <source>
        <dbReference type="HAMAP-Rule" id="MF_00454"/>
    </source>
</evidence>
<feature type="transmembrane region" description="Helical" evidence="10">
    <location>
        <begin position="38"/>
        <end position="63"/>
    </location>
</feature>
<organism evidence="11 12">
    <name type="scientific">Microbacterium invictum</name>
    <dbReference type="NCBI Taxonomy" id="515415"/>
    <lineage>
        <taxon>Bacteria</taxon>
        <taxon>Bacillati</taxon>
        <taxon>Actinomycetota</taxon>
        <taxon>Actinomycetes</taxon>
        <taxon>Micrococcales</taxon>
        <taxon>Microbacteriaceae</taxon>
        <taxon>Microbacterium</taxon>
    </lineage>
</organism>
<proteinExistence type="inferred from homology"/>
<keyword evidence="12" id="KW-1185">Reference proteome</keyword>
<dbReference type="Pfam" id="PF02537">
    <property type="entry name" value="CRCB"/>
    <property type="match status" value="1"/>
</dbReference>
<evidence type="ECO:0000256" key="8">
    <source>
        <dbReference type="ARBA" id="ARBA00035585"/>
    </source>
</evidence>
<keyword evidence="10" id="KW-0406">Ion transport</keyword>
<keyword evidence="10" id="KW-0813">Transport</keyword>
<evidence type="ECO:0000313" key="11">
    <source>
        <dbReference type="EMBL" id="WQB70579.1"/>
    </source>
</evidence>
<keyword evidence="6 10" id="KW-0407">Ion channel</keyword>
<dbReference type="PANTHER" id="PTHR28259:SF1">
    <property type="entry name" value="FLUORIDE EXPORT PROTEIN 1-RELATED"/>
    <property type="match status" value="1"/>
</dbReference>
<sequence>MNAVDPLAFLLLLVAGALGAGARYVVDTLVQRAWRRTFPLGILLVNVSGSFLLGLLTGAALALDDTVATVVGVGFLGAYTTFSTVSVETVLIAERGRWRLALGNVIGTLLAGVAAAGAGLLLGTVLTG</sequence>
<keyword evidence="10" id="KW-0915">Sodium</keyword>
<feature type="binding site" evidence="10">
    <location>
        <position position="80"/>
    </location>
    <ligand>
        <name>Na(+)</name>
        <dbReference type="ChEBI" id="CHEBI:29101"/>
        <note>structural</note>
    </ligand>
</feature>
<keyword evidence="5 10" id="KW-0472">Membrane</keyword>
<evidence type="ECO:0000256" key="5">
    <source>
        <dbReference type="ARBA" id="ARBA00023136"/>
    </source>
</evidence>
<comment type="catalytic activity">
    <reaction evidence="8">
        <text>fluoride(in) = fluoride(out)</text>
        <dbReference type="Rhea" id="RHEA:76159"/>
        <dbReference type="ChEBI" id="CHEBI:17051"/>
    </reaction>
    <physiologicalReaction direction="left-to-right" evidence="8">
        <dbReference type="Rhea" id="RHEA:76160"/>
    </physiologicalReaction>
</comment>
<keyword evidence="2 10" id="KW-1003">Cell membrane</keyword>
<name>A0ABZ0VBT2_9MICO</name>
<evidence type="ECO:0000256" key="7">
    <source>
        <dbReference type="ARBA" id="ARBA00035120"/>
    </source>
</evidence>
<evidence type="ECO:0000256" key="1">
    <source>
        <dbReference type="ARBA" id="ARBA00004651"/>
    </source>
</evidence>
<feature type="transmembrane region" description="Helical" evidence="10">
    <location>
        <begin position="69"/>
        <end position="93"/>
    </location>
</feature>